<feature type="compositionally biased region" description="Polar residues" evidence="1">
    <location>
        <begin position="448"/>
        <end position="457"/>
    </location>
</feature>
<gene>
    <name evidence="2" type="ORF">UREG_01853</name>
</gene>
<evidence type="ECO:0000313" key="2">
    <source>
        <dbReference type="EMBL" id="EEP77004.1"/>
    </source>
</evidence>
<sequence length="1495" mass="162282">MSSRKPSRVGTPSSAETAPAAPVSRSSRIPTASSMRSATPKSQASFKYTPSLPKGSRYPGAPEPETRQRDNIGTNVTKSKGLSQHLGLPRALAPGASSLPHVEPLSSSKNTSMTSRTSAKSPRNVLRRKAPSIEGEPLSDSTKRFPPPPPARTPVTPVETPQPDMNKTIAPELLGLSAGGTLNLPPPTPNFTSSPSTRYSESPGLWSSRTSTPTSLSSYSPGLTHSSKVGSRLRQPSPSLFRSHPPRYHVSGASYPGATKDVPVFPKGPQRSQTEPVRVPGSKLPTKTQLDLESAIKSETQPRLHLQTPHSDPKSPRQEMTFQQNAAANEKEGLNVDRSTKLPQKFQRIEAFQYSKTVTPPKYPARPSRTGTETLELQASPVIHSNLPSSRLPAHRRQSSAESGHVNKSAENPILRNVSTDSLQSKSSSRIPHPSPSPSKFEKIDSHPSFTASTGQVLSRKKSVLVKESKDQKEDSGARRFGFFSKRSRASPELSRSEPVDKTRRGPAAGTGHEGYSRYAQRGRRTSIGSNASRARSTSTNGSTGNVSRGHSDLDDFLLDRLEPVIITGGAGDGSKLSRTCSEQSVSGLSVTSSLSSQIPSRTAKFYNQSSESLISSAGRFVHSPEPMSGTSTVSLSKSKGELNPAPTIAKRRSFRKPNLFTKSSGNGALSINTDVPRLAPPVDSSTTYRTSISQSDASTMAREDEPKDIQESKKKKSQKLGKWNFFQRSHQLRRKEHFTESDLASITKVPVSVSKVPTSRTVAHYALVDCDPIESDSLEDILNRIEESPPTEADIQEPSSVIDLKRQQSVLLPAPPVGLAEYTFERRPSSPKVFFGKDTSPSTPELKPRPSGSTRLKSVGRIPVVVPRENRQHKPPPQSFSRPFSRADMPSITALCDGGVSSPDYPDCSAAFSSSNNISSRPLMTDMLEARPVAPVPGAADSHYFPTDDPEFLVISPRKGSDVSGSSSTESRKSLGAITAVVPAPGSKLTEDEIWYEYDDFIDKVLTPPTQEIGLSNRNSFQLAARASRVLQAGLNAMGDNTRLSCQSECSQVTTPMSSLPTNSVHLSRSMILSALHSSSAALSSPVSLSELYSYYSERSQTIPTSATLDTMSSLEVPQNRQATHYDGSQSKEPDRQKNATLLDIAERERLGALAQANLRSGSLMTSRWLSFGRVLFSPAQNHVRSEDQSRILVIDGLGNDDWSFYCALTYPTATIYNLSIFPSGSTSSNPAAWEPPANHRSVHHAIFESPFPFPKGFFTAAILRFPAACSEIGLRNAVSECKRVLRTGGYLEMTILDLDMVNMGSRTRKAVRKLKERIFATDPSISLKPASDNIQKLLGKRGFQNLNRCMVVVPVAGTIMKSSDTSSSSHTTAPTNSTTPIDSFPPPSASTIPGSHSHTRPPSDVNVSLGDLLSDPSPSESNDECIARMVAKVGRWWYTRCYEAPVLPEGNIDNSIWADRRLLRECQRRGTGFKLLIAYAQKPSEVTRRTVSV</sequence>
<feature type="compositionally biased region" description="Polar residues" evidence="1">
    <location>
        <begin position="684"/>
        <end position="699"/>
    </location>
</feature>
<dbReference type="VEuPathDB" id="FungiDB:UREG_01853"/>
<feature type="compositionally biased region" description="Polar residues" evidence="1">
    <location>
        <begin position="318"/>
        <end position="327"/>
    </location>
</feature>
<feature type="compositionally biased region" description="Low complexity" evidence="1">
    <location>
        <begin position="1364"/>
        <end position="1381"/>
    </location>
</feature>
<feature type="region of interest" description="Disordered" evidence="1">
    <location>
        <begin position="1"/>
        <end position="550"/>
    </location>
</feature>
<feature type="compositionally biased region" description="Polar residues" evidence="1">
    <location>
        <begin position="24"/>
        <end position="48"/>
    </location>
</feature>
<dbReference type="InterPro" id="IPR029063">
    <property type="entry name" value="SAM-dependent_MTases_sf"/>
</dbReference>
<evidence type="ECO:0000313" key="3">
    <source>
        <dbReference type="Proteomes" id="UP000002058"/>
    </source>
</evidence>
<dbReference type="InParanoid" id="C4JJP6"/>
<feature type="compositionally biased region" description="Low complexity" evidence="1">
    <location>
        <begin position="1410"/>
        <end position="1422"/>
    </location>
</feature>
<feature type="compositionally biased region" description="Polar residues" evidence="1">
    <location>
        <begin position="105"/>
        <end position="121"/>
    </location>
</feature>
<dbReference type="EMBL" id="CH476615">
    <property type="protein sequence ID" value="EEP77004.1"/>
    <property type="molecule type" value="Genomic_DNA"/>
</dbReference>
<name>C4JJP6_UNCRE</name>
<dbReference type="KEGG" id="ure:UREG_01853"/>
<feature type="compositionally biased region" description="Polar residues" evidence="1">
    <location>
        <begin position="71"/>
        <end position="82"/>
    </location>
</feature>
<evidence type="ECO:0000256" key="1">
    <source>
        <dbReference type="SAM" id="MobiDB-lite"/>
    </source>
</evidence>
<feature type="region of interest" description="Disordered" evidence="1">
    <location>
        <begin position="621"/>
        <end position="645"/>
    </location>
</feature>
<organism evidence="2 3">
    <name type="scientific">Uncinocarpus reesii (strain UAMH 1704)</name>
    <dbReference type="NCBI Taxonomy" id="336963"/>
    <lineage>
        <taxon>Eukaryota</taxon>
        <taxon>Fungi</taxon>
        <taxon>Dikarya</taxon>
        <taxon>Ascomycota</taxon>
        <taxon>Pezizomycotina</taxon>
        <taxon>Eurotiomycetes</taxon>
        <taxon>Eurotiomycetidae</taxon>
        <taxon>Onygenales</taxon>
        <taxon>Onygenaceae</taxon>
        <taxon>Uncinocarpus</taxon>
    </lineage>
</organism>
<protein>
    <recommendedName>
        <fullName evidence="4">Methyltransferase type 11 domain-containing protein</fullName>
    </recommendedName>
</protein>
<dbReference type="eggNOG" id="ENOG502QVZH">
    <property type="taxonomic scope" value="Eukaryota"/>
</dbReference>
<evidence type="ECO:0008006" key="4">
    <source>
        <dbReference type="Google" id="ProtNLM"/>
    </source>
</evidence>
<feature type="compositionally biased region" description="Basic and acidic residues" evidence="1">
    <location>
        <begin position="495"/>
        <end position="504"/>
    </location>
</feature>
<dbReference type="RefSeq" id="XP_002542337.1">
    <property type="nucleotide sequence ID" value="XM_002542291.1"/>
</dbReference>
<dbReference type="OrthoDB" id="5382952at2759"/>
<feature type="compositionally biased region" description="Low complexity" evidence="1">
    <location>
        <begin position="11"/>
        <end position="22"/>
    </location>
</feature>
<reference evidence="3" key="1">
    <citation type="journal article" date="2009" name="Genome Res.">
        <title>Comparative genomic analyses of the human fungal pathogens Coccidioides and their relatives.</title>
        <authorList>
            <person name="Sharpton T.J."/>
            <person name="Stajich J.E."/>
            <person name="Rounsley S.D."/>
            <person name="Gardner M.J."/>
            <person name="Wortman J.R."/>
            <person name="Jordar V.S."/>
            <person name="Maiti R."/>
            <person name="Kodira C.D."/>
            <person name="Neafsey D.E."/>
            <person name="Zeng Q."/>
            <person name="Hung C.-Y."/>
            <person name="McMahan C."/>
            <person name="Muszewska A."/>
            <person name="Grynberg M."/>
            <person name="Mandel M.A."/>
            <person name="Kellner E.M."/>
            <person name="Barker B.M."/>
            <person name="Galgiani J.N."/>
            <person name="Orbach M.J."/>
            <person name="Kirkland T.N."/>
            <person name="Cole G.T."/>
            <person name="Henn M.R."/>
            <person name="Birren B.W."/>
            <person name="Taylor J.W."/>
        </authorList>
    </citation>
    <scope>NUCLEOTIDE SEQUENCE [LARGE SCALE GENOMIC DNA]</scope>
    <source>
        <strain evidence="3">UAMH 1704</strain>
    </source>
</reference>
<feature type="compositionally biased region" description="Basic and acidic residues" evidence="1">
    <location>
        <begin position="702"/>
        <end position="713"/>
    </location>
</feature>
<dbReference type="SUPFAM" id="SSF53335">
    <property type="entry name" value="S-adenosyl-L-methionine-dependent methyltransferases"/>
    <property type="match status" value="1"/>
</dbReference>
<dbReference type="HOGENOM" id="CLU_002714_1_0_1"/>
<dbReference type="GeneID" id="8438490"/>
<accession>C4JJP6</accession>
<feature type="region of interest" description="Disordered" evidence="1">
    <location>
        <begin position="672"/>
        <end position="717"/>
    </location>
</feature>
<dbReference type="Proteomes" id="UP000002058">
    <property type="component" value="Unassembled WGS sequence"/>
</dbReference>
<feature type="compositionally biased region" description="Basic and acidic residues" evidence="1">
    <location>
        <begin position="465"/>
        <end position="478"/>
    </location>
</feature>
<keyword evidence="3" id="KW-1185">Reference proteome</keyword>
<proteinExistence type="predicted"/>
<feature type="compositionally biased region" description="Low complexity" evidence="1">
    <location>
        <begin position="207"/>
        <end position="224"/>
    </location>
</feature>
<feature type="compositionally biased region" description="Basic and acidic residues" evidence="1">
    <location>
        <begin position="329"/>
        <end position="340"/>
    </location>
</feature>
<feature type="region of interest" description="Disordered" evidence="1">
    <location>
        <begin position="831"/>
        <end position="861"/>
    </location>
</feature>
<feature type="compositionally biased region" description="Low complexity" evidence="1">
    <location>
        <begin position="532"/>
        <end position="549"/>
    </location>
</feature>
<feature type="region of interest" description="Disordered" evidence="1">
    <location>
        <begin position="1364"/>
        <end position="1424"/>
    </location>
</feature>
<feature type="compositionally biased region" description="Polar residues" evidence="1">
    <location>
        <begin position="629"/>
        <end position="638"/>
    </location>
</feature>
<dbReference type="OMA" id="QVGRIPQ"/>
<feature type="compositionally biased region" description="Polar residues" evidence="1">
    <location>
        <begin position="225"/>
        <end position="240"/>
    </location>
</feature>